<evidence type="ECO:0000256" key="1">
    <source>
        <dbReference type="ARBA" id="ARBA00022729"/>
    </source>
</evidence>
<feature type="domain" description="Yeast cell wall synthesis Kre9/Knh1-like N-terminal" evidence="2">
    <location>
        <begin position="153"/>
        <end position="239"/>
    </location>
</feature>
<sequence length="686" mass="78115">MQRIGRKSIFVILFLLFSLMYSGVKLNINNIKTNINENTPRLSKSLIITTPTSETSWEVGTTQEITWTISGDVGFIQIDLYRENSYARLIGAVADPSDGRFTWEIPDYLIGSSAYQIKIDEVIIDLFNPFTIQFSDEFEIINENLPDSITVTNPTSSSSWETGSVQTITWTTTENVDNVEIDLYKGDILSRAITPLYTNNDGSYSWTIPNGLEVDTDYQIRIAEYFNNPVNDFSDYFEIYENTETESITVTSPTSSYSWKVGTIHLITWTSTGDINRVDFDLYKDDTFIETITSYTFNDGSYSWNIPIDLEYGSDYQIKVYKYGDESIKDFSDYFEINVDEGSITGSESITVTNPTSSSSWKVGNSQIITWDSTGDISKVTIDLYNNNDLKESITESVDNSGNYIWNIPNVLELGSNYQIRISKYQDTSIYGISEFFELSDYIYIGQNTVTINNPNKLTSWKAGSIETILWIASENINNVAIDLYKDNSFVETLAIITSNDGSYSWEIPTHLNEETTYCIIVSDFIDLAIFGMSELFSISNDIVTNNDNNSNTNYNNLNDNTITIINPTANTTWKQGNQSLIQWNCNYDLSNIDTVIIKLYKDDLSILAIVQEENIQDQYLLVIPETIEDGNDYRIYIQLWNSVEEIHQHSEFFTISRMVSKPNSENYISGYNLFIVFGIISLISL</sequence>
<keyword evidence="1" id="KW-0732">Signal</keyword>
<dbReference type="AlphaFoldDB" id="A0A0F9J449"/>
<protein>
    <recommendedName>
        <fullName evidence="2">Yeast cell wall synthesis Kre9/Knh1-like N-terminal domain-containing protein</fullName>
    </recommendedName>
</protein>
<feature type="domain" description="Yeast cell wall synthesis Kre9/Knh1-like N-terminal" evidence="2">
    <location>
        <begin position="252"/>
        <end position="337"/>
    </location>
</feature>
<reference evidence="3" key="1">
    <citation type="journal article" date="2015" name="Nature">
        <title>Complex archaea that bridge the gap between prokaryotes and eukaryotes.</title>
        <authorList>
            <person name="Spang A."/>
            <person name="Saw J.H."/>
            <person name="Jorgensen S.L."/>
            <person name="Zaremba-Niedzwiedzka K."/>
            <person name="Martijn J."/>
            <person name="Lind A.E."/>
            <person name="van Eijk R."/>
            <person name="Schleper C."/>
            <person name="Guy L."/>
            <person name="Ettema T.J."/>
        </authorList>
    </citation>
    <scope>NUCLEOTIDE SEQUENCE</scope>
</reference>
<evidence type="ECO:0000259" key="2">
    <source>
        <dbReference type="Pfam" id="PF10342"/>
    </source>
</evidence>
<accession>A0A0F9J449</accession>
<dbReference type="Pfam" id="PF10342">
    <property type="entry name" value="Kre9_KNH"/>
    <property type="match status" value="5"/>
</dbReference>
<feature type="domain" description="Yeast cell wall synthesis Kre9/Knh1-like N-terminal" evidence="2">
    <location>
        <begin position="50"/>
        <end position="140"/>
    </location>
</feature>
<dbReference type="PANTHER" id="PTHR40633">
    <property type="entry name" value="MATRIX PROTEIN, PUTATIVE (AFU_ORTHOLOGUE AFUA_8G05410)-RELATED"/>
    <property type="match status" value="1"/>
</dbReference>
<dbReference type="PANTHER" id="PTHR40633:SF1">
    <property type="entry name" value="GPI ANCHORED SERINE-THREONINE RICH PROTEIN (AFU_ORTHOLOGUE AFUA_1G03630)"/>
    <property type="match status" value="1"/>
</dbReference>
<comment type="caution">
    <text evidence="3">The sequence shown here is derived from an EMBL/GenBank/DDBJ whole genome shotgun (WGS) entry which is preliminary data.</text>
</comment>
<evidence type="ECO:0000313" key="3">
    <source>
        <dbReference type="EMBL" id="KKL93952.1"/>
    </source>
</evidence>
<dbReference type="EMBL" id="LAZR01019055">
    <property type="protein sequence ID" value="KKL93952.1"/>
    <property type="molecule type" value="Genomic_DNA"/>
</dbReference>
<feature type="domain" description="Yeast cell wall synthesis Kre9/Knh1-like N-terminal" evidence="2">
    <location>
        <begin position="454"/>
        <end position="539"/>
    </location>
</feature>
<proteinExistence type="predicted"/>
<feature type="non-terminal residue" evidence="3">
    <location>
        <position position="686"/>
    </location>
</feature>
<dbReference type="InterPro" id="IPR018466">
    <property type="entry name" value="Kre9/Knh1-like_N"/>
</dbReference>
<feature type="domain" description="Yeast cell wall synthesis Kre9/Knh1-like N-terminal" evidence="2">
    <location>
        <begin position="354"/>
        <end position="438"/>
    </location>
</feature>
<dbReference type="InterPro" id="IPR052982">
    <property type="entry name" value="SRP1/TIP1-like"/>
</dbReference>
<organism evidence="3">
    <name type="scientific">marine sediment metagenome</name>
    <dbReference type="NCBI Taxonomy" id="412755"/>
    <lineage>
        <taxon>unclassified sequences</taxon>
        <taxon>metagenomes</taxon>
        <taxon>ecological metagenomes</taxon>
    </lineage>
</organism>
<name>A0A0F9J449_9ZZZZ</name>
<gene>
    <name evidence="3" type="ORF">LCGC14_1869540</name>
</gene>